<evidence type="ECO:0000313" key="2">
    <source>
        <dbReference type="Proteomes" id="UP000691718"/>
    </source>
</evidence>
<dbReference type="EMBL" id="CAJQZP010001018">
    <property type="protein sequence ID" value="CAG5008879.1"/>
    <property type="molecule type" value="Genomic_DNA"/>
</dbReference>
<name>A0A8S3X8G6_PARAO</name>
<sequence>MSEFVAIENIRLRQEEKRDRQLYGLETRRIEVDHERIQVLRMFADITQAWFDHYRSKDNTEQLDRTP</sequence>
<dbReference type="OrthoDB" id="6437871at2759"/>
<gene>
    <name evidence="1" type="ORF">PAPOLLO_LOCUS15137</name>
</gene>
<keyword evidence="2" id="KW-1185">Reference proteome</keyword>
<protein>
    <submittedName>
        <fullName evidence="1">(apollo) hypothetical protein</fullName>
    </submittedName>
</protein>
<reference evidence="1" key="1">
    <citation type="submission" date="2021-04" db="EMBL/GenBank/DDBJ databases">
        <authorList>
            <person name="Tunstrom K."/>
        </authorList>
    </citation>
    <scope>NUCLEOTIDE SEQUENCE</scope>
</reference>
<dbReference type="AlphaFoldDB" id="A0A8S3X8G6"/>
<comment type="caution">
    <text evidence="1">The sequence shown here is derived from an EMBL/GenBank/DDBJ whole genome shotgun (WGS) entry which is preliminary data.</text>
</comment>
<evidence type="ECO:0000313" key="1">
    <source>
        <dbReference type="EMBL" id="CAG5008879.1"/>
    </source>
</evidence>
<accession>A0A8S3X8G6</accession>
<proteinExistence type="predicted"/>
<organism evidence="1 2">
    <name type="scientific">Parnassius apollo</name>
    <name type="common">Apollo butterfly</name>
    <name type="synonym">Papilio apollo</name>
    <dbReference type="NCBI Taxonomy" id="110799"/>
    <lineage>
        <taxon>Eukaryota</taxon>
        <taxon>Metazoa</taxon>
        <taxon>Ecdysozoa</taxon>
        <taxon>Arthropoda</taxon>
        <taxon>Hexapoda</taxon>
        <taxon>Insecta</taxon>
        <taxon>Pterygota</taxon>
        <taxon>Neoptera</taxon>
        <taxon>Endopterygota</taxon>
        <taxon>Lepidoptera</taxon>
        <taxon>Glossata</taxon>
        <taxon>Ditrysia</taxon>
        <taxon>Papilionoidea</taxon>
        <taxon>Papilionidae</taxon>
        <taxon>Parnassiinae</taxon>
        <taxon>Parnassini</taxon>
        <taxon>Parnassius</taxon>
        <taxon>Parnassius</taxon>
    </lineage>
</organism>
<dbReference type="Proteomes" id="UP000691718">
    <property type="component" value="Unassembled WGS sequence"/>
</dbReference>